<sequence length="293" mass="33136">MAPRKPRYSAIKSEKNEKKNDDNKINDDSQMEVLNDATVAAKMSSLSEYESMFTSDKEFHKYENDIGSTTASFVGIVVKKVSPSKANNSTVAHVVLSNHQHVEVQISGWGHLADQLEKSIADTQKIIWAQGLTVVQSNVKSKYFYGNTNISFKMTSNTVFEELGTYDKLVQYRATLHDDEGSVKQATLENILNCNGMVCVRGYVRNPFKLYEWKYNKSVSGTITNGRKILAVNIKTDQLQPHIHLGHDIEVIGYIEEDREKCHMLSVNSPDNIKLLSERKIPLETIMHANEHI</sequence>
<gene>
    <name evidence="1" type="ORF">QAD02_005038</name>
</gene>
<keyword evidence="2" id="KW-1185">Reference proteome</keyword>
<evidence type="ECO:0000313" key="1">
    <source>
        <dbReference type="EMBL" id="KAJ8673776.1"/>
    </source>
</evidence>
<dbReference type="EMBL" id="CM056743">
    <property type="protein sequence ID" value="KAJ8673776.1"/>
    <property type="molecule type" value="Genomic_DNA"/>
</dbReference>
<accession>A0ACC2NRK9</accession>
<proteinExistence type="predicted"/>
<dbReference type="Proteomes" id="UP001239111">
    <property type="component" value="Chromosome 3"/>
</dbReference>
<name>A0ACC2NRK9_9HYME</name>
<protein>
    <submittedName>
        <fullName evidence="1">Uncharacterized protein</fullName>
    </submittedName>
</protein>
<reference evidence="1" key="1">
    <citation type="submission" date="2023-04" db="EMBL/GenBank/DDBJ databases">
        <title>A chromosome-level genome assembly of the parasitoid wasp Eretmocerus hayati.</title>
        <authorList>
            <person name="Zhong Y."/>
            <person name="Liu S."/>
            <person name="Liu Y."/>
        </authorList>
    </citation>
    <scope>NUCLEOTIDE SEQUENCE</scope>
    <source>
        <strain evidence="1">ZJU_SS_LIU_2023</strain>
    </source>
</reference>
<evidence type="ECO:0000313" key="2">
    <source>
        <dbReference type="Proteomes" id="UP001239111"/>
    </source>
</evidence>
<comment type="caution">
    <text evidence="1">The sequence shown here is derived from an EMBL/GenBank/DDBJ whole genome shotgun (WGS) entry which is preliminary data.</text>
</comment>
<organism evidence="1 2">
    <name type="scientific">Eretmocerus hayati</name>
    <dbReference type="NCBI Taxonomy" id="131215"/>
    <lineage>
        <taxon>Eukaryota</taxon>
        <taxon>Metazoa</taxon>
        <taxon>Ecdysozoa</taxon>
        <taxon>Arthropoda</taxon>
        <taxon>Hexapoda</taxon>
        <taxon>Insecta</taxon>
        <taxon>Pterygota</taxon>
        <taxon>Neoptera</taxon>
        <taxon>Endopterygota</taxon>
        <taxon>Hymenoptera</taxon>
        <taxon>Apocrita</taxon>
        <taxon>Proctotrupomorpha</taxon>
        <taxon>Chalcidoidea</taxon>
        <taxon>Aphelinidae</taxon>
        <taxon>Aphelininae</taxon>
        <taxon>Eretmocerus</taxon>
    </lineage>
</organism>